<proteinExistence type="predicted"/>
<feature type="domain" description="Low molecular weight protein antigen 6 PH" evidence="2">
    <location>
        <begin position="60"/>
        <end position="140"/>
    </location>
</feature>
<gene>
    <name evidence="3" type="ORF">RM445_02295</name>
</gene>
<feature type="transmembrane region" description="Helical" evidence="1">
    <location>
        <begin position="12"/>
        <end position="32"/>
    </location>
</feature>
<reference evidence="4" key="1">
    <citation type="submission" date="2023-07" db="EMBL/GenBank/DDBJ databases">
        <title>30 novel species of actinomycetes from the DSMZ collection.</title>
        <authorList>
            <person name="Nouioui I."/>
        </authorList>
    </citation>
    <scope>NUCLEOTIDE SEQUENCE [LARGE SCALE GENOMIC DNA]</scope>
    <source>
        <strain evidence="4">DSM 45834</strain>
    </source>
</reference>
<feature type="transmembrane region" description="Helical" evidence="1">
    <location>
        <begin position="38"/>
        <end position="56"/>
    </location>
</feature>
<keyword evidence="1" id="KW-1133">Transmembrane helix</keyword>
<organism evidence="3 4">
    <name type="scientific">Pseudonocardia charpentierae</name>
    <dbReference type="NCBI Taxonomy" id="3075545"/>
    <lineage>
        <taxon>Bacteria</taxon>
        <taxon>Bacillati</taxon>
        <taxon>Actinomycetota</taxon>
        <taxon>Actinomycetes</taxon>
        <taxon>Pseudonocardiales</taxon>
        <taxon>Pseudonocardiaceae</taxon>
        <taxon>Pseudonocardia</taxon>
    </lineage>
</organism>
<evidence type="ECO:0000259" key="2">
    <source>
        <dbReference type="Pfam" id="PF10756"/>
    </source>
</evidence>
<evidence type="ECO:0000313" key="4">
    <source>
        <dbReference type="Proteomes" id="UP001183202"/>
    </source>
</evidence>
<protein>
    <submittedName>
        <fullName evidence="3">PH domain-containing protein</fullName>
    </submittedName>
</protein>
<keyword evidence="4" id="KW-1185">Reference proteome</keyword>
<accession>A0ABU2N358</accession>
<name>A0ABU2N358_9PSEU</name>
<evidence type="ECO:0000256" key="1">
    <source>
        <dbReference type="SAM" id="Phobius"/>
    </source>
</evidence>
<keyword evidence="1" id="KW-0812">Transmembrane</keyword>
<sequence length="143" mass="14939">MSGGTWSPSAGLVGVAWTGAVAAAVWCTQLIGTADVPGLLLAAAATVGLVLAALYGTRARPRLRADGDGVTVRGLTTRTVPWAQIRDVRAQAVRRWGRDSTMLELDVVEPDGAERLLVFGRLDLGDDPVDVAEAVRAARPPTP</sequence>
<dbReference type="InterPro" id="IPR019692">
    <property type="entry name" value="CFP-6_PH"/>
</dbReference>
<keyword evidence="1" id="KW-0472">Membrane</keyword>
<dbReference type="EMBL" id="JAVREJ010000001">
    <property type="protein sequence ID" value="MDT0348352.1"/>
    <property type="molecule type" value="Genomic_DNA"/>
</dbReference>
<evidence type="ECO:0000313" key="3">
    <source>
        <dbReference type="EMBL" id="MDT0348352.1"/>
    </source>
</evidence>
<dbReference type="Proteomes" id="UP001183202">
    <property type="component" value="Unassembled WGS sequence"/>
</dbReference>
<dbReference type="RefSeq" id="WP_311554244.1">
    <property type="nucleotide sequence ID" value="NZ_JAVREJ010000001.1"/>
</dbReference>
<dbReference type="Pfam" id="PF10756">
    <property type="entry name" value="bPH_6"/>
    <property type="match status" value="1"/>
</dbReference>
<comment type="caution">
    <text evidence="3">The sequence shown here is derived from an EMBL/GenBank/DDBJ whole genome shotgun (WGS) entry which is preliminary data.</text>
</comment>